<dbReference type="InterPro" id="IPR005229">
    <property type="entry name" value="YicC/YloC-like"/>
</dbReference>
<dbReference type="GO" id="GO:0004521">
    <property type="term" value="F:RNA endonuclease activity"/>
    <property type="evidence" value="ECO:0007669"/>
    <property type="project" value="InterPro"/>
</dbReference>
<evidence type="ECO:0000313" key="2">
    <source>
        <dbReference type="EMBL" id="MPN26096.1"/>
    </source>
</evidence>
<dbReference type="PANTHER" id="PTHR30636">
    <property type="entry name" value="UPF0701 PROTEIN YICC"/>
    <property type="match status" value="1"/>
</dbReference>
<dbReference type="PANTHER" id="PTHR30636:SF3">
    <property type="entry name" value="UPF0701 PROTEIN YICC"/>
    <property type="match status" value="1"/>
</dbReference>
<feature type="domain" description="Endoribonuclease YicC-like C-terminal" evidence="1">
    <location>
        <begin position="2"/>
        <end position="69"/>
    </location>
</feature>
<sequence length="69" mass="7804">MRLASHVEQFKLLMDGSEPAGRKLDFIVQEMNREFNTMGSKANDAGIVNLVLEGKGEVEKIREQIQNIE</sequence>
<organism evidence="2">
    <name type="scientific">bioreactor metagenome</name>
    <dbReference type="NCBI Taxonomy" id="1076179"/>
    <lineage>
        <taxon>unclassified sequences</taxon>
        <taxon>metagenomes</taxon>
        <taxon>ecological metagenomes</taxon>
    </lineage>
</organism>
<proteinExistence type="predicted"/>
<dbReference type="Pfam" id="PF08340">
    <property type="entry name" value="YicC-like_C"/>
    <property type="match status" value="1"/>
</dbReference>
<dbReference type="AlphaFoldDB" id="A0A645GIP6"/>
<accession>A0A645GIP6</accession>
<protein>
    <recommendedName>
        <fullName evidence="1">Endoribonuclease YicC-like C-terminal domain-containing protein</fullName>
    </recommendedName>
</protein>
<reference evidence="2" key="1">
    <citation type="submission" date="2019-08" db="EMBL/GenBank/DDBJ databases">
        <authorList>
            <person name="Kucharzyk K."/>
            <person name="Murdoch R.W."/>
            <person name="Higgins S."/>
            <person name="Loffler F."/>
        </authorList>
    </citation>
    <scope>NUCLEOTIDE SEQUENCE</scope>
</reference>
<dbReference type="EMBL" id="VSSQ01075518">
    <property type="protein sequence ID" value="MPN26096.1"/>
    <property type="molecule type" value="Genomic_DNA"/>
</dbReference>
<gene>
    <name evidence="2" type="ORF">SDC9_173520</name>
</gene>
<evidence type="ECO:0000259" key="1">
    <source>
        <dbReference type="Pfam" id="PF08340"/>
    </source>
</evidence>
<dbReference type="InterPro" id="IPR013551">
    <property type="entry name" value="YicC-like_C"/>
</dbReference>
<comment type="caution">
    <text evidence="2">The sequence shown here is derived from an EMBL/GenBank/DDBJ whole genome shotgun (WGS) entry which is preliminary data.</text>
</comment>
<name>A0A645GIP6_9ZZZZ</name>